<accession>A0ABX2FUU7</accession>
<evidence type="ECO:0000313" key="1">
    <source>
        <dbReference type="EMBL" id="NRT20967.1"/>
    </source>
</evidence>
<dbReference type="RefSeq" id="WP_173811734.1">
    <property type="nucleotide sequence ID" value="NZ_JABSNP010000023.1"/>
</dbReference>
<protein>
    <submittedName>
        <fullName evidence="1">Uncharacterized protein</fullName>
    </submittedName>
</protein>
<evidence type="ECO:0000313" key="2">
    <source>
        <dbReference type="Proteomes" id="UP000779507"/>
    </source>
</evidence>
<name>A0ABX2FUU7_9BACT</name>
<reference evidence="1 2" key="1">
    <citation type="submission" date="2020-05" db="EMBL/GenBank/DDBJ databases">
        <title>Genomic Encyclopedia of Type Strains, Phase IV (KMG-V): Genome sequencing to study the core and pangenomes of soil and plant-associated prokaryotes.</title>
        <authorList>
            <person name="Whitman W."/>
        </authorList>
    </citation>
    <scope>NUCLEOTIDE SEQUENCE [LARGE SCALE GENOMIC DNA]</scope>
    <source>
        <strain evidence="1 2">9A</strain>
    </source>
</reference>
<dbReference type="Proteomes" id="UP000779507">
    <property type="component" value="Unassembled WGS sequence"/>
</dbReference>
<dbReference type="EMBL" id="JABSNP010000023">
    <property type="protein sequence ID" value="NRT20967.1"/>
    <property type="molecule type" value="Genomic_DNA"/>
</dbReference>
<organism evidence="1 2">
    <name type="scientific">Hymenobacter caeli</name>
    <dbReference type="NCBI Taxonomy" id="2735894"/>
    <lineage>
        <taxon>Bacteria</taxon>
        <taxon>Pseudomonadati</taxon>
        <taxon>Bacteroidota</taxon>
        <taxon>Cytophagia</taxon>
        <taxon>Cytophagales</taxon>
        <taxon>Hymenobacteraceae</taxon>
        <taxon>Hymenobacter</taxon>
    </lineage>
</organism>
<comment type="caution">
    <text evidence="1">The sequence shown here is derived from an EMBL/GenBank/DDBJ whole genome shotgun (WGS) entry which is preliminary data.</text>
</comment>
<proteinExistence type="predicted"/>
<sequence>MIASPYRSFSSLSPTVQALVSRLIQEELQPFLQIPPAATDAIWDQAIQAADPTLFCQYTDIFTVKICPESRPQLLQRIQQELAKAA</sequence>
<keyword evidence="2" id="KW-1185">Reference proteome</keyword>
<gene>
    <name evidence="1" type="ORF">HNP98_003812</name>
</gene>